<feature type="domain" description="O-methyltransferase dimerisation" evidence="11">
    <location>
        <begin position="180"/>
        <end position="254"/>
    </location>
</feature>
<evidence type="ECO:0000256" key="5">
    <source>
        <dbReference type="ARBA" id="ARBA00023033"/>
    </source>
</evidence>
<evidence type="ECO:0000256" key="6">
    <source>
        <dbReference type="ARBA" id="ARBA00037645"/>
    </source>
</evidence>
<name>A0A3S3S956_9ACAR</name>
<dbReference type="AlphaFoldDB" id="A0A3S3S956"/>
<dbReference type="SUPFAM" id="SSF53335">
    <property type="entry name" value="S-adenosyl-L-methionine-dependent methyltransferases"/>
    <property type="match status" value="1"/>
</dbReference>
<dbReference type="Gene3D" id="1.10.630.10">
    <property type="entry name" value="Cytochrome P450"/>
    <property type="match status" value="1"/>
</dbReference>
<dbReference type="InterPro" id="IPR016461">
    <property type="entry name" value="COMT-like"/>
</dbReference>
<dbReference type="PRINTS" id="PR00463">
    <property type="entry name" value="EP450I"/>
</dbReference>
<dbReference type="InterPro" id="IPR036396">
    <property type="entry name" value="Cyt_P450_sf"/>
</dbReference>
<dbReference type="GO" id="GO:0046983">
    <property type="term" value="F:protein dimerization activity"/>
    <property type="evidence" value="ECO:0007669"/>
    <property type="project" value="InterPro"/>
</dbReference>
<dbReference type="GO" id="GO:0016705">
    <property type="term" value="F:oxidoreductase activity, acting on paired donors, with incorporation or reduction of molecular oxygen"/>
    <property type="evidence" value="ECO:0007669"/>
    <property type="project" value="InterPro"/>
</dbReference>
<dbReference type="PANTHER" id="PTHR43712">
    <property type="entry name" value="PUTATIVE (AFU_ORTHOLOGUE AFUA_4G14580)-RELATED"/>
    <property type="match status" value="1"/>
</dbReference>
<evidence type="ECO:0000256" key="3">
    <source>
        <dbReference type="ARBA" id="ARBA00022679"/>
    </source>
</evidence>
<evidence type="ECO:0000259" key="10">
    <source>
        <dbReference type="Pfam" id="PF00891"/>
    </source>
</evidence>
<dbReference type="SUPFAM" id="SSF48264">
    <property type="entry name" value="Cytochrome P450"/>
    <property type="match status" value="1"/>
</dbReference>
<evidence type="ECO:0000313" key="13">
    <source>
        <dbReference type="Proteomes" id="UP000285301"/>
    </source>
</evidence>
<dbReference type="InterPro" id="IPR002401">
    <property type="entry name" value="Cyt_P450_E_grp-I"/>
</dbReference>
<gene>
    <name evidence="12" type="ORF">B4U79_17572</name>
</gene>
<organism evidence="12 13">
    <name type="scientific">Dinothrombium tinctorium</name>
    <dbReference type="NCBI Taxonomy" id="1965070"/>
    <lineage>
        <taxon>Eukaryota</taxon>
        <taxon>Metazoa</taxon>
        <taxon>Ecdysozoa</taxon>
        <taxon>Arthropoda</taxon>
        <taxon>Chelicerata</taxon>
        <taxon>Arachnida</taxon>
        <taxon>Acari</taxon>
        <taxon>Acariformes</taxon>
        <taxon>Trombidiformes</taxon>
        <taxon>Prostigmata</taxon>
        <taxon>Anystina</taxon>
        <taxon>Parasitengona</taxon>
        <taxon>Trombidioidea</taxon>
        <taxon>Trombidiidae</taxon>
        <taxon>Dinothrombium</taxon>
    </lineage>
</organism>
<dbReference type="InterPro" id="IPR001128">
    <property type="entry name" value="Cyt_P450"/>
</dbReference>
<evidence type="ECO:0000256" key="4">
    <source>
        <dbReference type="ARBA" id="ARBA00022691"/>
    </source>
</evidence>
<keyword evidence="3 12" id="KW-0808">Transferase</keyword>
<evidence type="ECO:0000259" key="11">
    <source>
        <dbReference type="Pfam" id="PF08100"/>
    </source>
</evidence>
<dbReference type="GO" id="GO:0020037">
    <property type="term" value="F:heme binding"/>
    <property type="evidence" value="ECO:0007669"/>
    <property type="project" value="InterPro"/>
</dbReference>
<dbReference type="Pfam" id="PF00067">
    <property type="entry name" value="p450"/>
    <property type="match status" value="1"/>
</dbReference>
<keyword evidence="5" id="KW-0560">Oxidoreductase</keyword>
<dbReference type="PROSITE" id="PS51683">
    <property type="entry name" value="SAM_OMT_II"/>
    <property type="match status" value="1"/>
</dbReference>
<dbReference type="Gene3D" id="1.10.287.1350">
    <property type="match status" value="1"/>
</dbReference>
<dbReference type="Gene3D" id="3.40.50.150">
    <property type="entry name" value="Vaccinia Virus protein VP39"/>
    <property type="match status" value="1"/>
</dbReference>
<dbReference type="SUPFAM" id="SSF46785">
    <property type="entry name" value="Winged helix' DNA-binding domain"/>
    <property type="match status" value="1"/>
</dbReference>
<keyword evidence="4" id="KW-0949">S-adenosyl-L-methionine</keyword>
<proteinExistence type="inferred from homology"/>
<dbReference type="Gene3D" id="1.10.10.10">
    <property type="entry name" value="Winged helix-like DNA-binding domain superfamily/Winged helix DNA-binding domain"/>
    <property type="match status" value="1"/>
</dbReference>
<dbReference type="InterPro" id="IPR029063">
    <property type="entry name" value="SAM-dependent_MTases_sf"/>
</dbReference>
<comment type="function">
    <text evidence="6">Catalyzes the transfer of a methyl group onto N-acetylserotonin, producing melatonin (N-acetyl-5-methoxytryptamine).</text>
</comment>
<evidence type="ECO:0000256" key="1">
    <source>
        <dbReference type="ARBA" id="ARBA00010617"/>
    </source>
</evidence>
<dbReference type="Proteomes" id="UP000285301">
    <property type="component" value="Unassembled WGS sequence"/>
</dbReference>
<dbReference type="PANTHER" id="PTHR43712:SF2">
    <property type="entry name" value="O-METHYLTRANSFERASE CICE"/>
    <property type="match status" value="1"/>
</dbReference>
<feature type="domain" description="O-methyltransferase C-terminal" evidence="10">
    <location>
        <begin position="277"/>
        <end position="483"/>
    </location>
</feature>
<evidence type="ECO:0000256" key="2">
    <source>
        <dbReference type="ARBA" id="ARBA00022603"/>
    </source>
</evidence>
<evidence type="ECO:0000256" key="9">
    <source>
        <dbReference type="ARBA" id="ARBA00043054"/>
    </source>
</evidence>
<dbReference type="GO" id="GO:0017096">
    <property type="term" value="F:acetylserotonin O-methyltransferase activity"/>
    <property type="evidence" value="ECO:0007669"/>
    <property type="project" value="UniProtKB-EC"/>
</dbReference>
<dbReference type="InterPro" id="IPR001077">
    <property type="entry name" value="COMT_C"/>
</dbReference>
<dbReference type="GO" id="GO:0032259">
    <property type="term" value="P:methylation"/>
    <property type="evidence" value="ECO:0007669"/>
    <property type="project" value="UniProtKB-KW"/>
</dbReference>
<comment type="caution">
    <text evidence="12">The sequence shown here is derived from an EMBL/GenBank/DDBJ whole genome shotgun (WGS) entry which is preliminary data.</text>
</comment>
<dbReference type="InterPro" id="IPR036388">
    <property type="entry name" value="WH-like_DNA-bd_sf"/>
</dbReference>
<keyword evidence="2 12" id="KW-0489">Methyltransferase</keyword>
<dbReference type="GO" id="GO:0004497">
    <property type="term" value="F:monooxygenase activity"/>
    <property type="evidence" value="ECO:0007669"/>
    <property type="project" value="UniProtKB-KW"/>
</dbReference>
<evidence type="ECO:0000256" key="8">
    <source>
        <dbReference type="ARBA" id="ARBA00040730"/>
    </source>
</evidence>
<evidence type="ECO:0000256" key="7">
    <source>
        <dbReference type="ARBA" id="ARBA00039116"/>
    </source>
</evidence>
<dbReference type="EMBL" id="NCKU01001928">
    <property type="protein sequence ID" value="RWS10892.1"/>
    <property type="molecule type" value="Genomic_DNA"/>
</dbReference>
<accession>A0A3S3S956</accession>
<reference evidence="12 13" key="1">
    <citation type="journal article" date="2018" name="Gigascience">
        <title>Genomes of trombidid mites reveal novel predicted allergens and laterally-transferred genes associated with secondary metabolism.</title>
        <authorList>
            <person name="Dong X."/>
            <person name="Chaisiri K."/>
            <person name="Xia D."/>
            <person name="Armstrong S.D."/>
            <person name="Fang Y."/>
            <person name="Donnelly M.J."/>
            <person name="Kadowaki T."/>
            <person name="McGarry J.W."/>
            <person name="Darby A.C."/>
            <person name="Makepeace B.L."/>
        </authorList>
    </citation>
    <scope>NUCLEOTIDE SEQUENCE [LARGE SCALE GENOMIC DNA]</scope>
    <source>
        <strain evidence="12">UoL-WK</strain>
    </source>
</reference>
<keyword evidence="13" id="KW-1185">Reference proteome</keyword>
<evidence type="ECO:0000313" key="12">
    <source>
        <dbReference type="EMBL" id="RWS10892.1"/>
    </source>
</evidence>
<sequence length="503" mass="58098">MDFILNGSLFYKLRKMQGIVKGAEDFMRNNCEHLSRVAQQLIKERGGKEYKFDSYNDLLTHFLREIEKKNSKFINYDIMIYTFLEVYYAGVFNTSGMLIAALEAVASDQDLQKRVHEEIDEIIGKNRHVSMMDCSLFNYVTALIAECRRHLDVANLGLMHSNHVEKTIQEKQKLAAQMIEYIIDLWRSNILNAAAKLDIADYLAIRPMTADELAHLTHTHAEPLYRFLRAFVAIGYAEQDEKKRFRLTSKGSLLRNDVPYSVKHIILFTVGDRYTLWSRLEQGIKTGKRVTESLYGVPFYERIKQNPEELENFCKALKEVTRNFCQEIPDIYDFNQFEHIIDVAGNDGEFLSMILKKAPNAIGTVYDLEPIIEKAKENLAKTSVKDRCYFENGDFLESVPAGGDCYIIKSAFDDHNDEDVLKVLKNIRKQMKQNTKLLICELILAELNQPDIGTQTDLFLFLLQNGKERTREEWNQLTEKAGLKINNVFPTSSPFSFIIEVTL</sequence>
<comment type="similarity">
    <text evidence="1">Belongs to the cytochrome P450 family.</text>
</comment>
<dbReference type="InterPro" id="IPR036390">
    <property type="entry name" value="WH_DNA-bd_sf"/>
</dbReference>
<dbReference type="GO" id="GO:0005506">
    <property type="term" value="F:iron ion binding"/>
    <property type="evidence" value="ECO:0007669"/>
    <property type="project" value="InterPro"/>
</dbReference>
<dbReference type="InterPro" id="IPR012967">
    <property type="entry name" value="COMT_dimerisation"/>
</dbReference>
<dbReference type="Pfam" id="PF08100">
    <property type="entry name" value="Dimerisation"/>
    <property type="match status" value="1"/>
</dbReference>
<dbReference type="EC" id="2.1.1.4" evidence="7"/>
<keyword evidence="5" id="KW-0503">Monooxygenase</keyword>
<dbReference type="Pfam" id="PF00891">
    <property type="entry name" value="Methyltransf_2"/>
    <property type="match status" value="1"/>
</dbReference>
<protein>
    <recommendedName>
        <fullName evidence="8">Acetylserotonin O-methyltransferase</fullName>
        <ecNumber evidence="7">2.1.1.4</ecNumber>
    </recommendedName>
    <alternativeName>
        <fullName evidence="9">Hydroxyindole O-methyltransferase</fullName>
    </alternativeName>
</protein>
<dbReference type="OrthoDB" id="1055148at2759"/>